<feature type="domain" description="PKD" evidence="3">
    <location>
        <begin position="217"/>
        <end position="285"/>
    </location>
</feature>
<dbReference type="InterPro" id="IPR047589">
    <property type="entry name" value="DUF11_rpt"/>
</dbReference>
<dbReference type="NCBIfam" id="TIGR04215">
    <property type="entry name" value="choice_anch_A"/>
    <property type="match status" value="1"/>
</dbReference>
<dbReference type="SMART" id="SM00089">
    <property type="entry name" value="PKD"/>
    <property type="match status" value="1"/>
</dbReference>
<dbReference type="Pfam" id="PF13585">
    <property type="entry name" value="CHU_C"/>
    <property type="match status" value="1"/>
</dbReference>
<dbReference type="InterPro" id="IPR051172">
    <property type="entry name" value="Chlamydia_OmcB"/>
</dbReference>
<dbReference type="Pfam" id="PF24346">
    <property type="entry name" value="DUF7507"/>
    <property type="match status" value="12"/>
</dbReference>
<protein>
    <submittedName>
        <fullName evidence="4">Conserved repeat domain-containing protein/gliding motility-associated C-terminal domain-containing protein/choice-of-anchor A domain-containing protein</fullName>
    </submittedName>
</protein>
<dbReference type="InterPro" id="IPR013783">
    <property type="entry name" value="Ig-like_fold"/>
</dbReference>
<dbReference type="InterPro" id="IPR026588">
    <property type="entry name" value="Choice_anch_A"/>
</dbReference>
<dbReference type="Pfam" id="PF18911">
    <property type="entry name" value="PKD_4"/>
    <property type="match status" value="1"/>
</dbReference>
<dbReference type="InterPro" id="IPR055354">
    <property type="entry name" value="DUF7507"/>
</dbReference>
<dbReference type="PANTHER" id="PTHR34819:SF3">
    <property type="entry name" value="CELL SURFACE PROTEIN"/>
    <property type="match status" value="1"/>
</dbReference>
<dbReference type="CDD" id="cd00146">
    <property type="entry name" value="PKD"/>
    <property type="match status" value="1"/>
</dbReference>
<dbReference type="SUPFAM" id="SSF49478">
    <property type="entry name" value="Cna protein B-type domain"/>
    <property type="match status" value="1"/>
</dbReference>
<dbReference type="Pfam" id="PF01345">
    <property type="entry name" value="DUF11"/>
    <property type="match status" value="1"/>
</dbReference>
<evidence type="ECO:0000313" key="5">
    <source>
        <dbReference type="Proteomes" id="UP001157915"/>
    </source>
</evidence>
<sequence>MDSTSNCQFSSRPQTSGFFERGKFQKSSLGLIAFISFFIFGLFLGSSESIAQSTVPGTIVGSTPLNINPNSPPACPQNNMRVTGLEFRDQNGNVIDPNNLNEPLGTPITGTIFATFAVNGQGYNPYIQYDLLINNQLITSKSLCVVSQNAGGQTINISNGQKLRIDNFTWNYGDKVEVKNFYLTWTTGNASASDKTCSADLGNSQCYFSAPGFIVNTPLVANFNAVTSCENLNVSFTNLTTGGDPAISATYSWNFGDGNSSTSANTSHTYLSTGTFTVTLTSTKSGVVKTISKDVVLYPALGASGIKADDDCSDNNTGSIDLSVSGGLAPFVYSWSTTNGSGLVAGVEDQTGLSAGTYSVIVTDDRGCTVTKEFTIIKPNQAPTPSGDDAVVCEGSSVLGYNITADPGYSLIFYDSNDPNASPIVGTPTVDPSSSGTGTFSVWVSQTKAGECESERVEVSIQVVNCGISIVKQGEFKGEGECTVVGDPILYTFLVTNLGDITLQNVEVTELTFSGTNGVPTLTFVNSSQGSPAGTLKAGEIAAYTATYYVSQEDILAGKVENQAKVTADAGTLDLEDISGSGFNFNEWNLIVRNNVTNSSEVEGSSLIGGNLSGTSNYSIVSPTASNGAGLMLGGDLLSGSIQINAGGDFYIGGSSAGGTVNLNGGAQYSTTEIPALVSEAFAQANALSAYLAALTSTGSIDGGGNMTSPTTTNVNGEELAIYSVTQASINGLGQLNLNFGTADVVIINFDASGNGGTASLSAPPNLIGAFTGSQRKIIWNFVNTTQVNVNNSFEGMLLAPNANLIHSGGQINGNVIVDNISSMSAEIHDYIFNANVTNLGQSGESGLTVVYLCQNPSLTITKTVDQESINAPATLNYTITVVNTGNVALTNVVVSDVLPDGSAGVLTQTQGDDSGPLGFGETWIYTISYAADQADIDLGEDLENIASVVTTELPTPQSDNAITEITAEPALTITKTVDQESINAPATLNYTITVVNTGNVALTNVVVSDVLPDGSAGVLTQTQGDDSGPLGFGETWIYTISYAADQADIDLGEDLENIASVVTTELPTPQSDNAITEIDQDASIAIVKSASVDSDDDCYDTDDLVTYTFVVTNTGNVTLQNVVIDETYHFTGTGTLGAVMFVSSSMSSSEGVLLPGETATYTVEYIITQEDTDTRFINNQAEVTAKYGDGLSVDDLSGDSIDTDNETQVDLCQNPSLDVTKTLISNDDELAGDLSYEIKVENDGNVTLYNIYVEDETTGDNWTIAELAPEGEATFTVIVTITQEMIDGKCYENTAFAEAREYNDEQSQPGSENPSAEYIVIARDMDSVTECFTQTPAIAIVKSAEVRSDDDCYDTGDTVIYTFLVTNTGNVTLENVDVNETSFTGSGTFGAITFVSSSMTSTEGMLKPGETATYEVTQADTDLGYINNQAEATGMFGEQTVNDLSGDSNDDDNETQVDLCQQPAIAIVKSAEVRSDDDCYDTGDTVIYTFLVTNTGNVTLENVDVNETSFTGSGSLGAITFVSSSMTSTEGMLKPGETATYTATYEVTQADTDLGYINNQAEATGMIGEQTVNDLSGDSNDVDNETQVDLCQQPAIQIVKSDNGAVVDAAGDVITYTLTVTNTGNVTLTDVMVTDPLTGLDQNVGTLAPGASKAVNTDYVVTQGDMDEGSILNTALTTGDAPGDNDPSDDDQVETPVIQIPAIQIVKSDNGAEVDAAGDVITYTLTVTNTGNVTLTDVMVTDPLTGLDQNVGTLAPGAFTAVNTDYVVTQADVDAGSVLNTALTTGDGPSEDDPSDEDEVETPVIQTPAIQIVKTDNGAEVDAAGDVITYTLTVTNIGNVTLTNVMVTDPLTGLDQNVGKLAPGTSTAVNTDYVVTQSDVDAGSVLNTALTRGDSPDDETPTDETEETTPIVPMPSITLDKSVDVSSVSKEGVVLNYTLLVKNTGNVTLTSGELKDPKTGLELGSLTLAPGEERSFQTTYTVTLEDILSGEPILNVATVKAVHENSGTPVEAEDNAVVTVDLTAGIQIDKTADKTVVYEIGEVITYTITVTNTGTAPLVNVEVNDPMTNFSETITMLLPEEEVEFTTTYTVTASDIAKQESLINVAIVTATNPVDPDSPITEEDDHVVEIGCIDGTLITGIIYNNETGEPLAGVPVTLVPQESTPGDILILVTGADGRYTFKDFAPGQYLVQVQDANLNGARGLYPVESSLFFTFIENCKYQTHDFGYETYDGIVLGDFVWFDLNGDGIQNEWFDANNDDQVTKNPINGTPISIREWEWFDLNGDGRYDGPENEGELNKAGFGNDQSANIIVTGPNGYTDDVIIGILGYWRSRPDAGLGDYTATIEVDEFLSQQAVFIRDTGLIKILPDPGARTQGINEGIRFETRCGVTTDNSHTRTATASEVVFLDMDFGIRCLEAEVRIIANDDDFGTYFLSYGGLLGNILDNDLLEGQRPDPADVDFEFTELDGIVGLLIDENGELSLIPGVNEAREYTLKYTLRETAFPDNQDDALVVFRLMNDEVDLGVTKTSFEAEIFEGDEFEYEIVITNGDTPATNVVVTDNLPAGVTYISNTVTANSTNATVSDNVSGSAITWTIPALEAGATITIRVKVKAVTPGTITNTVIIGSDEDDTDDSNNQDDDVNTIKPFHIPNVITPNNDGDNDTFEIEGINIFVSTEITIFNRYGDHVLEQKNYKNDWNAPGQTAGTYFYILKGVDTSGKEHEYKGWIQVIKD</sequence>
<evidence type="ECO:0000259" key="3">
    <source>
        <dbReference type="PROSITE" id="PS50093"/>
    </source>
</evidence>
<feature type="region of interest" description="Disordered" evidence="1">
    <location>
        <begin position="2625"/>
        <end position="2648"/>
    </location>
</feature>
<dbReference type="SUPFAM" id="SSF49299">
    <property type="entry name" value="PKD domain"/>
    <property type="match status" value="1"/>
</dbReference>
<dbReference type="InterPro" id="IPR022409">
    <property type="entry name" value="PKD/Chitinase_dom"/>
</dbReference>
<evidence type="ECO:0000256" key="1">
    <source>
        <dbReference type="SAM" id="MobiDB-lite"/>
    </source>
</evidence>
<gene>
    <name evidence="4" type="ORF">SAMN06265367_105152</name>
</gene>
<dbReference type="InterPro" id="IPR026341">
    <property type="entry name" value="T9SS_type_B"/>
</dbReference>
<name>A0ABY1P7I4_9BACT</name>
<evidence type="ECO:0000313" key="4">
    <source>
        <dbReference type="EMBL" id="SMP27772.1"/>
    </source>
</evidence>
<keyword evidence="2" id="KW-0812">Transmembrane</keyword>
<dbReference type="Pfam" id="PF20597">
    <property type="entry name" value="pAdhesive_15"/>
    <property type="match status" value="1"/>
</dbReference>
<feature type="compositionally biased region" description="Acidic residues" evidence="1">
    <location>
        <begin position="1897"/>
        <end position="1908"/>
    </location>
</feature>
<dbReference type="NCBIfam" id="TIGR01451">
    <property type="entry name" value="B_ant_repeat"/>
    <property type="match status" value="7"/>
</dbReference>
<dbReference type="InterPro" id="IPR001434">
    <property type="entry name" value="OmcB-like_DUF11"/>
</dbReference>
<dbReference type="Gene3D" id="2.60.40.1120">
    <property type="entry name" value="Carboxypeptidase-like, regulatory domain"/>
    <property type="match status" value="1"/>
</dbReference>
<dbReference type="Proteomes" id="UP001157915">
    <property type="component" value="Unassembled WGS sequence"/>
</dbReference>
<proteinExistence type="predicted"/>
<dbReference type="Gene3D" id="2.60.40.1170">
    <property type="entry name" value="Mu homology domain, subdomain B"/>
    <property type="match status" value="1"/>
</dbReference>
<dbReference type="RefSeq" id="WP_283413610.1">
    <property type="nucleotide sequence ID" value="NZ_FXUA01000005.1"/>
</dbReference>
<dbReference type="NCBIfam" id="TIGR04131">
    <property type="entry name" value="Bac_Flav_CTERM"/>
    <property type="match status" value="1"/>
</dbReference>
<dbReference type="Gene3D" id="2.60.40.10">
    <property type="entry name" value="Immunoglobulins"/>
    <property type="match status" value="2"/>
</dbReference>
<feature type="compositionally biased region" description="Acidic residues" evidence="1">
    <location>
        <begin position="2627"/>
        <end position="2642"/>
    </location>
</feature>
<dbReference type="InterPro" id="IPR000601">
    <property type="entry name" value="PKD_dom"/>
</dbReference>
<dbReference type="InterPro" id="IPR035986">
    <property type="entry name" value="PKD_dom_sf"/>
</dbReference>
<keyword evidence="5" id="KW-1185">Reference proteome</keyword>
<dbReference type="PROSITE" id="PS50093">
    <property type="entry name" value="PKD"/>
    <property type="match status" value="1"/>
</dbReference>
<comment type="caution">
    <text evidence="4">The sequence shown here is derived from an EMBL/GenBank/DDBJ whole genome shotgun (WGS) entry which is preliminary data.</text>
</comment>
<organism evidence="4 5">
    <name type="scientific">Algoriphagus winogradskyi</name>
    <dbReference type="NCBI Taxonomy" id="237017"/>
    <lineage>
        <taxon>Bacteria</taxon>
        <taxon>Pseudomonadati</taxon>
        <taxon>Bacteroidota</taxon>
        <taxon>Cytophagia</taxon>
        <taxon>Cytophagales</taxon>
        <taxon>Cyclobacteriaceae</taxon>
        <taxon>Algoriphagus</taxon>
    </lineage>
</organism>
<reference evidence="4 5" key="1">
    <citation type="submission" date="2017-05" db="EMBL/GenBank/DDBJ databases">
        <authorList>
            <person name="Varghese N."/>
            <person name="Submissions S."/>
        </authorList>
    </citation>
    <scope>NUCLEOTIDE SEQUENCE [LARGE SCALE GENOMIC DNA]</scope>
    <source>
        <strain evidence="4 5">DSM 15360</strain>
    </source>
</reference>
<feature type="transmembrane region" description="Helical" evidence="2">
    <location>
        <begin position="28"/>
        <end position="46"/>
    </location>
</feature>
<feature type="region of interest" description="Disordered" evidence="1">
    <location>
        <begin position="1889"/>
        <end position="1911"/>
    </location>
</feature>
<keyword evidence="2" id="KW-0472">Membrane</keyword>
<accession>A0ABY1P7I4</accession>
<dbReference type="Pfam" id="PF13573">
    <property type="entry name" value="SprB"/>
    <property type="match status" value="1"/>
</dbReference>
<dbReference type="PANTHER" id="PTHR34819">
    <property type="entry name" value="LARGE CYSTEINE-RICH PERIPLASMIC PROTEIN OMCB"/>
    <property type="match status" value="1"/>
</dbReference>
<dbReference type="EMBL" id="FXUA01000005">
    <property type="protein sequence ID" value="SMP27772.1"/>
    <property type="molecule type" value="Genomic_DNA"/>
</dbReference>
<keyword evidence="2" id="KW-1133">Transmembrane helix</keyword>
<evidence type="ECO:0000256" key="2">
    <source>
        <dbReference type="SAM" id="Phobius"/>
    </source>
</evidence>
<dbReference type="InterPro" id="IPR025667">
    <property type="entry name" value="SprB_repeat"/>
</dbReference>